<evidence type="ECO:0000313" key="5">
    <source>
        <dbReference type="EMBL" id="BAL54478.1"/>
    </source>
</evidence>
<evidence type="ECO:0000256" key="3">
    <source>
        <dbReference type="ARBA" id="ARBA00022729"/>
    </source>
</evidence>
<evidence type="ECO:0000256" key="2">
    <source>
        <dbReference type="ARBA" id="ARBA00004117"/>
    </source>
</evidence>
<dbReference type="GO" id="GO:0071973">
    <property type="term" value="P:bacterial-type flagellum-dependent cell motility"/>
    <property type="evidence" value="ECO:0007669"/>
    <property type="project" value="InterPro"/>
</dbReference>
<dbReference type="EMBL" id="AP011690">
    <property type="protein sequence ID" value="BAL54478.1"/>
    <property type="molecule type" value="Genomic_DNA"/>
</dbReference>
<dbReference type="GO" id="GO:0030288">
    <property type="term" value="C:outer membrane-bounded periplasmic space"/>
    <property type="evidence" value="ECO:0007669"/>
    <property type="project" value="InterPro"/>
</dbReference>
<dbReference type="Gene3D" id="1.25.10.10">
    <property type="entry name" value="Leucine-rich Repeat Variant"/>
    <property type="match status" value="1"/>
</dbReference>
<keyword evidence="5" id="KW-0966">Cell projection</keyword>
<dbReference type="InterPro" id="IPR001782">
    <property type="entry name" value="Flag_FlgI"/>
</dbReference>
<dbReference type="InterPro" id="IPR016024">
    <property type="entry name" value="ARM-type_fold"/>
</dbReference>
<dbReference type="InterPro" id="IPR011989">
    <property type="entry name" value="ARM-like"/>
</dbReference>
<protein>
    <submittedName>
        <fullName evidence="5">Flagellar P-ring protein FlgI</fullName>
    </submittedName>
</protein>
<comment type="subcellular location">
    <subcellularLocation>
        <location evidence="2">Bacterial flagellum basal body</location>
    </subcellularLocation>
</comment>
<dbReference type="PANTHER" id="PTHR30381:SF0">
    <property type="entry name" value="FLAGELLAR P-RING PROTEIN"/>
    <property type="match status" value="1"/>
</dbReference>
<keyword evidence="5" id="KW-0969">Cilium</keyword>
<reference evidence="5" key="2">
    <citation type="journal article" date="2012" name="PLoS ONE">
        <title>A Deeply Branching Thermophilic Bacterium with an Ancient Acetyl-CoA Pathway Dominates a Subsurface Ecosystem.</title>
        <authorList>
            <person name="Takami H."/>
            <person name="Noguchi H."/>
            <person name="Takaki Y."/>
            <person name="Uchiyama I."/>
            <person name="Toyoda A."/>
            <person name="Nishi S."/>
            <person name="Chee G.-J."/>
            <person name="Arai W."/>
            <person name="Nunoura T."/>
            <person name="Itoh T."/>
            <person name="Hattori M."/>
            <person name="Takai K."/>
        </authorList>
    </citation>
    <scope>NUCLEOTIDE SEQUENCE</scope>
</reference>
<dbReference type="Pfam" id="PF13646">
    <property type="entry name" value="HEAT_2"/>
    <property type="match status" value="1"/>
</dbReference>
<keyword evidence="4" id="KW-0975">Bacterial flagellum</keyword>
<reference evidence="5" key="1">
    <citation type="journal article" date="2005" name="Environ. Microbiol.">
        <title>Genetic and functional properties of uncultivated thermophilic crenarchaeotes from a subsurface gold mine as revealed by analysis of genome fragments.</title>
        <authorList>
            <person name="Nunoura T."/>
            <person name="Hirayama H."/>
            <person name="Takami H."/>
            <person name="Oida H."/>
            <person name="Nishi S."/>
            <person name="Shimamura S."/>
            <person name="Suzuki Y."/>
            <person name="Inagaki F."/>
            <person name="Takai K."/>
            <person name="Nealson K.H."/>
            <person name="Horikoshi K."/>
        </authorList>
    </citation>
    <scope>NUCLEOTIDE SEQUENCE</scope>
</reference>
<sequence length="501" mass="55028">MRRQAIHLLKQQGVEEPDKYLASGRVAVVVVSAVLMPGVRKGDPLDVAVAVPEKDRTSSLRGGVLRRCELYEYADARALRGGEGPAGVVRGHALAVGQGPLLAGLDGTDESSRWRQARIWNGGRSLVDRDFVLLLQKDHQDARIAKLVADRINERFYGPMRDGGMRGMAAAKNNVQIVLKVPPQYRLNWPRYLRVVRQIPLYSSPQPTEVTSQQLARDLNAPAKCVVAALKLEAQGLTAVATLKQALHHEHPLVRFVAAEALAYLGEPAAGEVLAQAIAEEPRFQAYGLAALASLDEAISRVKLQELMRHPSPNVRYGAFRALRFLDEHEAAVQGDFINQSFYLHRVAPDSPSLVHLTTLGRAEVVLFGEDPVLLPPFSLQAGREFAVIAQSEDGRCIVSRFSAEKGVRREYSSLRLEDVIHTLGQLGATYPDVVEMLLQAQRIQCLSCRLAIDALPEAVSVRELAASGALETTAASAEDEREPSFGLLPNIFINPFQYRR</sequence>
<dbReference type="GO" id="GO:0005198">
    <property type="term" value="F:structural molecule activity"/>
    <property type="evidence" value="ECO:0007669"/>
    <property type="project" value="InterPro"/>
</dbReference>
<dbReference type="AlphaFoldDB" id="H5SE92"/>
<keyword evidence="3" id="KW-0732">Signal</keyword>
<keyword evidence="5" id="KW-0282">Flagellum</keyword>
<accession>H5SE92</accession>
<dbReference type="SUPFAM" id="SSF48371">
    <property type="entry name" value="ARM repeat"/>
    <property type="match status" value="1"/>
</dbReference>
<evidence type="ECO:0000256" key="4">
    <source>
        <dbReference type="ARBA" id="ARBA00023143"/>
    </source>
</evidence>
<name>H5SE92_9BACT</name>
<dbReference type="PANTHER" id="PTHR30381">
    <property type="entry name" value="FLAGELLAR P-RING PERIPLASMIC PROTEIN FLGI"/>
    <property type="match status" value="1"/>
</dbReference>
<organism evidence="5">
    <name type="scientific">uncultured Planctomycetota bacterium</name>
    <dbReference type="NCBI Taxonomy" id="120965"/>
    <lineage>
        <taxon>Bacteria</taxon>
        <taxon>Pseudomonadati</taxon>
        <taxon>Planctomycetota</taxon>
        <taxon>environmental samples</taxon>
    </lineage>
</organism>
<comment type="function">
    <text evidence="1">Assembles around the rod to form the L-ring and probably protects the motor/basal body from shearing forces during rotation.</text>
</comment>
<dbReference type="GO" id="GO:0009428">
    <property type="term" value="C:bacterial-type flagellum basal body, distal rod, P ring"/>
    <property type="evidence" value="ECO:0007669"/>
    <property type="project" value="InterPro"/>
</dbReference>
<evidence type="ECO:0000256" key="1">
    <source>
        <dbReference type="ARBA" id="ARBA00002591"/>
    </source>
</evidence>
<gene>
    <name evidence="5" type="ORF">HGMM_F16E03C17</name>
</gene>
<dbReference type="Pfam" id="PF02119">
    <property type="entry name" value="FlgI"/>
    <property type="match status" value="1"/>
</dbReference>
<proteinExistence type="predicted"/>